<sequence>MKDVSIFHRFFLLIFKWLRGLHKLGTTWKWRCLFGNLGRLSSVSGNIYVYHPHHIFVGDATRINHGVVLNAMADIYIGSRVRISPGCIINTGGLDYEHPASVRKHIALPVRIDDGVWLGSGVIVNPGVSIGKNTVVGAGAVVTKDLPPDSLAVGVPARVLRELSYD</sequence>
<comment type="similarity">
    <text evidence="1">Belongs to the transferase hexapeptide repeat family.</text>
</comment>
<evidence type="ECO:0000313" key="5">
    <source>
        <dbReference type="Proteomes" id="UP000176282"/>
    </source>
</evidence>
<keyword evidence="2" id="KW-0808">Transferase</keyword>
<dbReference type="Pfam" id="PF00132">
    <property type="entry name" value="Hexapep"/>
    <property type="match status" value="1"/>
</dbReference>
<dbReference type="EMBL" id="MFQB01000012">
    <property type="protein sequence ID" value="OGH68552.1"/>
    <property type="molecule type" value="Genomic_DNA"/>
</dbReference>
<reference evidence="4 5" key="1">
    <citation type="journal article" date="2016" name="Nat. Commun.">
        <title>Thousands of microbial genomes shed light on interconnected biogeochemical processes in an aquifer system.</title>
        <authorList>
            <person name="Anantharaman K."/>
            <person name="Brown C.T."/>
            <person name="Hug L.A."/>
            <person name="Sharon I."/>
            <person name="Castelle C.J."/>
            <person name="Probst A.J."/>
            <person name="Thomas B.C."/>
            <person name="Singh A."/>
            <person name="Wilkins M.J."/>
            <person name="Karaoz U."/>
            <person name="Brodie E.L."/>
            <person name="Williams K.H."/>
            <person name="Hubbard S.S."/>
            <person name="Banfield J.F."/>
        </authorList>
    </citation>
    <scope>NUCLEOTIDE SEQUENCE [LARGE SCALE GENOMIC DNA]</scope>
</reference>
<dbReference type="AlphaFoldDB" id="A0A1F6MA71"/>
<protein>
    <recommendedName>
        <fullName evidence="6">Acetyltransferase</fullName>
    </recommendedName>
</protein>
<dbReference type="PANTHER" id="PTHR23416:SF23">
    <property type="entry name" value="ACETYLTRANSFERASE C18B11.09C-RELATED"/>
    <property type="match status" value="1"/>
</dbReference>
<dbReference type="Proteomes" id="UP000176282">
    <property type="component" value="Unassembled WGS sequence"/>
</dbReference>
<dbReference type="InterPro" id="IPR001451">
    <property type="entry name" value="Hexapep"/>
</dbReference>
<dbReference type="GO" id="GO:0008374">
    <property type="term" value="F:O-acyltransferase activity"/>
    <property type="evidence" value="ECO:0007669"/>
    <property type="project" value="TreeGrafter"/>
</dbReference>
<evidence type="ECO:0000256" key="3">
    <source>
        <dbReference type="ARBA" id="ARBA00022737"/>
    </source>
</evidence>
<dbReference type="InterPro" id="IPR051159">
    <property type="entry name" value="Hexapeptide_acetyltransf"/>
</dbReference>
<evidence type="ECO:0000256" key="2">
    <source>
        <dbReference type="ARBA" id="ARBA00022679"/>
    </source>
</evidence>
<dbReference type="GO" id="GO:0005829">
    <property type="term" value="C:cytosol"/>
    <property type="evidence" value="ECO:0007669"/>
    <property type="project" value="TreeGrafter"/>
</dbReference>
<proteinExistence type="inferred from homology"/>
<dbReference type="STRING" id="1798680.A3J66_03085"/>
<evidence type="ECO:0000256" key="1">
    <source>
        <dbReference type="ARBA" id="ARBA00007274"/>
    </source>
</evidence>
<evidence type="ECO:0000313" key="4">
    <source>
        <dbReference type="EMBL" id="OGH68552.1"/>
    </source>
</evidence>
<evidence type="ECO:0008006" key="6">
    <source>
        <dbReference type="Google" id="ProtNLM"/>
    </source>
</evidence>
<dbReference type="PROSITE" id="PS00101">
    <property type="entry name" value="HEXAPEP_TRANSFERASES"/>
    <property type="match status" value="1"/>
</dbReference>
<comment type="caution">
    <text evidence="4">The sequence shown here is derived from an EMBL/GenBank/DDBJ whole genome shotgun (WGS) entry which is preliminary data.</text>
</comment>
<gene>
    <name evidence="4" type="ORF">A3J66_03085</name>
</gene>
<organism evidence="4 5">
    <name type="scientific">Candidatus Magasanikbacteria bacterium RIFCSPHIGHO2_02_FULL_47_14</name>
    <dbReference type="NCBI Taxonomy" id="1798680"/>
    <lineage>
        <taxon>Bacteria</taxon>
        <taxon>Candidatus Magasanikiibacteriota</taxon>
    </lineage>
</organism>
<dbReference type="InterPro" id="IPR018357">
    <property type="entry name" value="Hexapep_transf_CS"/>
</dbReference>
<dbReference type="Gene3D" id="2.160.10.10">
    <property type="entry name" value="Hexapeptide repeat proteins"/>
    <property type="match status" value="1"/>
</dbReference>
<dbReference type="PANTHER" id="PTHR23416">
    <property type="entry name" value="SIALIC ACID SYNTHASE-RELATED"/>
    <property type="match status" value="1"/>
</dbReference>
<keyword evidence="3" id="KW-0677">Repeat</keyword>
<dbReference type="InterPro" id="IPR011004">
    <property type="entry name" value="Trimer_LpxA-like_sf"/>
</dbReference>
<accession>A0A1F6MA71</accession>
<name>A0A1F6MA71_9BACT</name>
<dbReference type="SUPFAM" id="SSF51161">
    <property type="entry name" value="Trimeric LpxA-like enzymes"/>
    <property type="match status" value="1"/>
</dbReference>